<protein>
    <submittedName>
        <fullName evidence="1">Uncharacterized protein</fullName>
    </submittedName>
</protein>
<accession>A0A653B8R5</accession>
<gene>
    <name evidence="1" type="ORF">POT9AD_3596</name>
</gene>
<sequence length="176" mass="19268">MPRLLANALLFQLGWLVCVFAGDSFWLLAVAAIIAVHLLWVSSWAAEGKLLLSVFLAGSALDSFLLNLGVFDFGEPRQLIPLWLALLWLLLASTLNHCLAWTAQPWWRGSLLGALAAPLSYYAGARLAGVTLPLGTGPTLAILAMTWAVVMPVLHGFARLYRAQYEQQLRSRRSAP</sequence>
<name>A0A653B8R5_ECTOL</name>
<reference evidence="1" key="1">
    <citation type="submission" date="2018-11" db="EMBL/GenBank/DDBJ databases">
        <authorList>
            <consortium name="Genoscope - CEA"/>
            <person name="William W."/>
        </authorList>
    </citation>
    <scope>NUCLEOTIDE SEQUENCE [LARGE SCALE GENOMIC DNA]</scope>
    <source>
        <strain evidence="1">T9AD</strain>
    </source>
</reference>
<dbReference type="Pfam" id="PF11086">
    <property type="entry name" value="DUF2878"/>
    <property type="match status" value="1"/>
</dbReference>
<dbReference type="AlphaFoldDB" id="A0A653B8R5"/>
<dbReference type="InterPro" id="IPR021306">
    <property type="entry name" value="DUF2878"/>
</dbReference>
<dbReference type="EMBL" id="LR130779">
    <property type="protein sequence ID" value="VDN64571.1"/>
    <property type="molecule type" value="Genomic_DNA"/>
</dbReference>
<dbReference type="OrthoDB" id="21939at2"/>
<evidence type="ECO:0000313" key="1">
    <source>
        <dbReference type="EMBL" id="VDN64571.1"/>
    </source>
</evidence>
<proteinExistence type="predicted"/>
<organism evidence="1">
    <name type="scientific">Ectopseudomonas oleovorans</name>
    <name type="common">Pseudomonas oleovorans</name>
    <dbReference type="NCBI Taxonomy" id="301"/>
    <lineage>
        <taxon>Bacteria</taxon>
        <taxon>Pseudomonadati</taxon>
        <taxon>Pseudomonadota</taxon>
        <taxon>Gammaproteobacteria</taxon>
        <taxon>Pseudomonadales</taxon>
        <taxon>Pseudomonadaceae</taxon>
        <taxon>Ectopseudomonas</taxon>
    </lineage>
</organism>